<protein>
    <submittedName>
        <fullName evidence="1">Uncharacterized protein</fullName>
    </submittedName>
</protein>
<dbReference type="RefSeq" id="WP_084045371.1">
    <property type="nucleotide sequence ID" value="NZ_FWWU01000003.1"/>
</dbReference>
<reference evidence="1 2" key="1">
    <citation type="submission" date="2017-04" db="EMBL/GenBank/DDBJ databases">
        <authorList>
            <person name="Afonso C.L."/>
            <person name="Miller P.J."/>
            <person name="Scott M.A."/>
            <person name="Spackman E."/>
            <person name="Goraichik I."/>
            <person name="Dimitrov K.M."/>
            <person name="Suarez D.L."/>
            <person name="Swayne D.E."/>
        </authorList>
    </citation>
    <scope>NUCLEOTIDE SEQUENCE [LARGE SCALE GENOMIC DNA]</scope>
    <source>
        <strain evidence="1 2">KR-140</strain>
    </source>
</reference>
<sequence>MTSPALRNGVKPPDAPTSPTYELLCQRARALGHDAAFLSLLRRPGLDLNTALRFALDAVPALELLPLPVLAEELRVILARARCTGRGSTVMVRVWLA</sequence>
<dbReference type="AlphaFoldDB" id="A0A1W1UD60"/>
<dbReference type="Proteomes" id="UP000192582">
    <property type="component" value="Unassembled WGS sequence"/>
</dbReference>
<evidence type="ECO:0000313" key="1">
    <source>
        <dbReference type="EMBL" id="SMB78999.1"/>
    </source>
</evidence>
<keyword evidence="2" id="KW-1185">Reference proteome</keyword>
<dbReference type="EMBL" id="FWWU01000003">
    <property type="protein sequence ID" value="SMB78999.1"/>
    <property type="molecule type" value="Genomic_DNA"/>
</dbReference>
<name>A0A1W1UD60_9DEIO</name>
<evidence type="ECO:0000313" key="2">
    <source>
        <dbReference type="Proteomes" id="UP000192582"/>
    </source>
</evidence>
<accession>A0A1W1UD60</accession>
<dbReference type="STRING" id="695939.SAMN00790413_05720"/>
<gene>
    <name evidence="1" type="ORF">SAMN00790413_05720</name>
</gene>
<proteinExistence type="predicted"/>
<dbReference type="OrthoDB" id="9893602at2"/>
<organism evidence="1 2">
    <name type="scientific">Deinococcus hopiensis KR-140</name>
    <dbReference type="NCBI Taxonomy" id="695939"/>
    <lineage>
        <taxon>Bacteria</taxon>
        <taxon>Thermotogati</taxon>
        <taxon>Deinococcota</taxon>
        <taxon>Deinococci</taxon>
        <taxon>Deinococcales</taxon>
        <taxon>Deinococcaceae</taxon>
        <taxon>Deinococcus</taxon>
    </lineage>
</organism>